<feature type="compositionally biased region" description="Basic and acidic residues" evidence="1">
    <location>
        <begin position="67"/>
        <end position="83"/>
    </location>
</feature>
<evidence type="ECO:0000313" key="2">
    <source>
        <dbReference type="EMBL" id="EON94078.1"/>
    </source>
</evidence>
<dbReference type="Proteomes" id="UP000016540">
    <property type="component" value="Unassembled WGS sequence"/>
</dbReference>
<dbReference type="PATRIC" id="fig|1318628.3.peg.193"/>
<feature type="region of interest" description="Disordered" evidence="1">
    <location>
        <begin position="51"/>
        <end position="89"/>
    </location>
</feature>
<reference evidence="2 3" key="1">
    <citation type="journal article" date="2013" name="Genome Announc.">
        <title>Draft Genome Sequence of the Moderately Halophilic Bacterium Marinobacter lipolyticus Strain SM19.</title>
        <authorList>
            <person name="Papke R.T."/>
            <person name="de la Haba R.R."/>
            <person name="Infante-Dominguez C."/>
            <person name="Perez D."/>
            <person name="Sanchez-Porro C."/>
            <person name="Lapierre P."/>
            <person name="Ventosa A."/>
        </authorList>
    </citation>
    <scope>NUCLEOTIDE SEQUENCE [LARGE SCALE GENOMIC DNA]</scope>
    <source>
        <strain evidence="2 3">SM19</strain>
    </source>
</reference>
<dbReference type="OrthoDB" id="6197478at2"/>
<protein>
    <submittedName>
        <fullName evidence="2">Uncharacterized protein</fullName>
    </submittedName>
</protein>
<organism evidence="2 3">
    <name type="scientific">Marinobacter lipolyticus SM19</name>
    <dbReference type="NCBI Taxonomy" id="1318628"/>
    <lineage>
        <taxon>Bacteria</taxon>
        <taxon>Pseudomonadati</taxon>
        <taxon>Pseudomonadota</taxon>
        <taxon>Gammaproteobacteria</taxon>
        <taxon>Pseudomonadales</taxon>
        <taxon>Marinobacteraceae</taxon>
        <taxon>Marinobacter</taxon>
    </lineage>
</organism>
<name>R8B633_9GAMM</name>
<dbReference type="EMBL" id="ASAD01000002">
    <property type="protein sequence ID" value="EON94078.1"/>
    <property type="molecule type" value="Genomic_DNA"/>
</dbReference>
<accession>R8B633</accession>
<keyword evidence="3" id="KW-1185">Reference proteome</keyword>
<dbReference type="HOGENOM" id="CLU_186036_0_0_6"/>
<sequence>MSLKDSLRRGVSRVSNELVPAAVRAAGEKVEEFRQRLDHLNRTLAERALPGDRKARVSELSLRRKARDAGQKDPALKVVDGKSSHKRAR</sequence>
<dbReference type="RefSeq" id="WP_012136178.1">
    <property type="nucleotide sequence ID" value="NZ_KE007306.1"/>
</dbReference>
<comment type="caution">
    <text evidence="2">The sequence shown here is derived from an EMBL/GenBank/DDBJ whole genome shotgun (WGS) entry which is preliminary data.</text>
</comment>
<evidence type="ECO:0000313" key="3">
    <source>
        <dbReference type="Proteomes" id="UP000016540"/>
    </source>
</evidence>
<gene>
    <name evidence="2" type="ORF">MARLIPOL_00963</name>
</gene>
<proteinExistence type="predicted"/>
<evidence type="ECO:0000256" key="1">
    <source>
        <dbReference type="SAM" id="MobiDB-lite"/>
    </source>
</evidence>
<dbReference type="AlphaFoldDB" id="R8B633"/>